<dbReference type="InterPro" id="IPR036097">
    <property type="entry name" value="HisK_dim/P_sf"/>
</dbReference>
<accession>A0A921NSF6</accession>
<keyword evidence="6 10" id="KW-0812">Transmembrane</keyword>
<keyword evidence="4" id="KW-0597">Phosphoprotein</keyword>
<dbReference type="Pfam" id="PF02518">
    <property type="entry name" value="HATPase_c"/>
    <property type="match status" value="1"/>
</dbReference>
<comment type="subcellular location">
    <subcellularLocation>
        <location evidence="2">Membrane</location>
    </subcellularLocation>
</comment>
<keyword evidence="7 13" id="KW-0418">Kinase</keyword>
<evidence type="ECO:0000256" key="8">
    <source>
        <dbReference type="ARBA" id="ARBA00022989"/>
    </source>
</evidence>
<evidence type="ECO:0000259" key="11">
    <source>
        <dbReference type="PROSITE" id="PS50109"/>
    </source>
</evidence>
<dbReference type="EC" id="2.7.13.3" evidence="3"/>
<name>A0A921NSF6_9RHOB</name>
<keyword evidence="9" id="KW-0902">Two-component regulatory system</keyword>
<keyword evidence="5 13" id="KW-0808">Transferase</keyword>
<dbReference type="SUPFAM" id="SSF55874">
    <property type="entry name" value="ATPase domain of HSP90 chaperone/DNA topoisomerase II/histidine kinase"/>
    <property type="match status" value="1"/>
</dbReference>
<comment type="caution">
    <text evidence="13">The sequence shown here is derived from an EMBL/GenBank/DDBJ whole genome shotgun (WGS) entry which is preliminary data.</text>
</comment>
<protein>
    <recommendedName>
        <fullName evidence="3">histidine kinase</fullName>
        <ecNumber evidence="3">2.7.13.3</ecNumber>
    </recommendedName>
</protein>
<sequence>MWKRKSIRLRLLAIATIVVVSMMIVTGMGLTYLLERNIERREGQELDAHLQQIIGGLRFQPDGTVKLSRDLTDPRFGKVFGGLYYQVTTLDGEVILKSRSLWDTVLDLPEDTVDPGQVHVHTRPGPNNSTLLLHESRILVVERGQELSLLVTVGIDKTEIMALKAGFARDLIPALALLAVALLLGFTFQIGVGIRPLDRLRKGVADVKSGTARRLPTNAPSEVGPLIEELNSLLDQQDESMVRARDRAADLAHGLKTPLTALATDIARLRAIGADDIADDIDELSSRMRRHLDRELARARDRHGRAHARTAAKTAIDSIIRTLAKTPKGEKLQFQNMVPEWVELAVDQGDFLEVAGNLLENACKFANETISVECGVRDGWASIIVSDDGPGVSASLISYIAQRGVRLDTVESGSGLGLAIVKDIVDAYGGQLRLENRTGGGLTAAVAFPAATSMNSKKDP</sequence>
<dbReference type="AlphaFoldDB" id="A0A921NSF6"/>
<dbReference type="OrthoDB" id="9804645at2"/>
<evidence type="ECO:0000256" key="7">
    <source>
        <dbReference type="ARBA" id="ARBA00022777"/>
    </source>
</evidence>
<organism evidence="13 14">
    <name type="scientific">Profundibacterium mesophilum KAUST100406-0324</name>
    <dbReference type="NCBI Taxonomy" id="1037889"/>
    <lineage>
        <taxon>Bacteria</taxon>
        <taxon>Pseudomonadati</taxon>
        <taxon>Pseudomonadota</taxon>
        <taxon>Alphaproteobacteria</taxon>
        <taxon>Rhodobacterales</taxon>
        <taxon>Roseobacteraceae</taxon>
        <taxon>Profundibacterium</taxon>
    </lineage>
</organism>
<dbReference type="InterPro" id="IPR003594">
    <property type="entry name" value="HATPase_dom"/>
</dbReference>
<evidence type="ECO:0000256" key="9">
    <source>
        <dbReference type="ARBA" id="ARBA00023012"/>
    </source>
</evidence>
<feature type="transmembrane region" description="Helical" evidence="10">
    <location>
        <begin position="12"/>
        <end position="34"/>
    </location>
</feature>
<dbReference type="GO" id="GO:0005886">
    <property type="term" value="C:plasma membrane"/>
    <property type="evidence" value="ECO:0007669"/>
    <property type="project" value="TreeGrafter"/>
</dbReference>
<feature type="domain" description="Histidine kinase" evidence="11">
    <location>
        <begin position="250"/>
        <end position="452"/>
    </location>
</feature>
<proteinExistence type="predicted"/>
<evidence type="ECO:0000256" key="10">
    <source>
        <dbReference type="SAM" id="Phobius"/>
    </source>
</evidence>
<dbReference type="InterPro" id="IPR036890">
    <property type="entry name" value="HATPase_C_sf"/>
</dbReference>
<evidence type="ECO:0000256" key="4">
    <source>
        <dbReference type="ARBA" id="ARBA00022553"/>
    </source>
</evidence>
<dbReference type="RefSeq" id="WP_159964014.1">
    <property type="nucleotide sequence ID" value="NZ_APKE01000009.1"/>
</dbReference>
<evidence type="ECO:0000313" key="14">
    <source>
        <dbReference type="Proteomes" id="UP000698242"/>
    </source>
</evidence>
<dbReference type="Proteomes" id="UP000698242">
    <property type="component" value="Unassembled WGS sequence"/>
</dbReference>
<evidence type="ECO:0000313" key="13">
    <source>
        <dbReference type="EMBL" id="KAF0677042.1"/>
    </source>
</evidence>
<dbReference type="PROSITE" id="PS50885">
    <property type="entry name" value="HAMP"/>
    <property type="match status" value="1"/>
</dbReference>
<dbReference type="PANTHER" id="PTHR45436">
    <property type="entry name" value="SENSOR HISTIDINE KINASE YKOH"/>
    <property type="match status" value="1"/>
</dbReference>
<keyword evidence="8 10" id="KW-1133">Transmembrane helix</keyword>
<keyword evidence="14" id="KW-1185">Reference proteome</keyword>
<evidence type="ECO:0000256" key="3">
    <source>
        <dbReference type="ARBA" id="ARBA00012438"/>
    </source>
</evidence>
<dbReference type="EMBL" id="APKE01000009">
    <property type="protein sequence ID" value="KAF0677042.1"/>
    <property type="molecule type" value="Genomic_DNA"/>
</dbReference>
<dbReference type="InterPro" id="IPR050428">
    <property type="entry name" value="TCS_sensor_his_kinase"/>
</dbReference>
<evidence type="ECO:0000256" key="1">
    <source>
        <dbReference type="ARBA" id="ARBA00000085"/>
    </source>
</evidence>
<dbReference type="PROSITE" id="PS50109">
    <property type="entry name" value="HIS_KIN"/>
    <property type="match status" value="1"/>
</dbReference>
<evidence type="ECO:0000256" key="5">
    <source>
        <dbReference type="ARBA" id="ARBA00022679"/>
    </source>
</evidence>
<dbReference type="GO" id="GO:0000155">
    <property type="term" value="F:phosphorelay sensor kinase activity"/>
    <property type="evidence" value="ECO:0007669"/>
    <property type="project" value="InterPro"/>
</dbReference>
<dbReference type="PANTHER" id="PTHR45436:SF5">
    <property type="entry name" value="SENSOR HISTIDINE KINASE TRCS"/>
    <property type="match status" value="1"/>
</dbReference>
<evidence type="ECO:0000259" key="12">
    <source>
        <dbReference type="PROSITE" id="PS50885"/>
    </source>
</evidence>
<evidence type="ECO:0000256" key="2">
    <source>
        <dbReference type="ARBA" id="ARBA00004370"/>
    </source>
</evidence>
<dbReference type="Gene3D" id="1.10.287.130">
    <property type="match status" value="1"/>
</dbReference>
<dbReference type="SUPFAM" id="SSF47384">
    <property type="entry name" value="Homodimeric domain of signal transducing histidine kinase"/>
    <property type="match status" value="1"/>
</dbReference>
<feature type="domain" description="HAMP" evidence="12">
    <location>
        <begin position="191"/>
        <end position="242"/>
    </location>
</feature>
<evidence type="ECO:0000256" key="6">
    <source>
        <dbReference type="ARBA" id="ARBA00022692"/>
    </source>
</evidence>
<dbReference type="InterPro" id="IPR005467">
    <property type="entry name" value="His_kinase_dom"/>
</dbReference>
<dbReference type="SMART" id="SM00387">
    <property type="entry name" value="HATPase_c"/>
    <property type="match status" value="1"/>
</dbReference>
<dbReference type="InterPro" id="IPR003660">
    <property type="entry name" value="HAMP_dom"/>
</dbReference>
<dbReference type="Gene3D" id="3.30.565.10">
    <property type="entry name" value="Histidine kinase-like ATPase, C-terminal domain"/>
    <property type="match status" value="1"/>
</dbReference>
<gene>
    <name evidence="13" type="ORF">PMES_00571</name>
</gene>
<comment type="catalytic activity">
    <reaction evidence="1">
        <text>ATP + protein L-histidine = ADP + protein N-phospho-L-histidine.</text>
        <dbReference type="EC" id="2.7.13.3"/>
    </reaction>
</comment>
<keyword evidence="10" id="KW-0472">Membrane</keyword>
<feature type="transmembrane region" description="Helical" evidence="10">
    <location>
        <begin position="171"/>
        <end position="192"/>
    </location>
</feature>
<reference evidence="13" key="1">
    <citation type="submission" date="2013-03" db="EMBL/GenBank/DDBJ databases">
        <title>Genome Sequence of the Profundibacterium mesophilum strain KAUST100406-0324T from Red Sea, a novel genus in the family Rhodobacteraceae.</title>
        <authorList>
            <person name="Essack M."/>
            <person name="Alam I."/>
            <person name="Lafi F."/>
            <person name="Alawi W."/>
            <person name="Kamanu F."/>
            <person name="Al-Suwailem A."/>
            <person name="Lee O.O."/>
            <person name="Xu Y."/>
            <person name="Bajic V."/>
            <person name="Qian P.-Y."/>
            <person name="Archer J."/>
        </authorList>
    </citation>
    <scope>NUCLEOTIDE SEQUENCE</scope>
    <source>
        <strain evidence="13">KAUST100406-0324</strain>
    </source>
</reference>